<dbReference type="HOGENOM" id="CLU_781761_0_0_1"/>
<keyword evidence="2" id="KW-1133">Transmembrane helix</keyword>
<dbReference type="InterPro" id="IPR027417">
    <property type="entry name" value="P-loop_NTPase"/>
</dbReference>
<dbReference type="EnsemblProtists" id="EOD09490">
    <property type="protein sequence ID" value="EOD09490"/>
    <property type="gene ID" value="EMIHUDRAFT_197951"/>
</dbReference>
<evidence type="ECO:0000256" key="1">
    <source>
        <dbReference type="SAM" id="MobiDB-lite"/>
    </source>
</evidence>
<dbReference type="PaxDb" id="2903-EOD09490"/>
<dbReference type="KEGG" id="ehx:EMIHUDRAFT_197951"/>
<name>A0A0D3IE05_EMIH1</name>
<dbReference type="Gene3D" id="3.40.50.300">
    <property type="entry name" value="P-loop containing nucleotide triphosphate hydrolases"/>
    <property type="match status" value="1"/>
</dbReference>
<reference evidence="4" key="1">
    <citation type="journal article" date="2013" name="Nature">
        <title>Pan genome of the phytoplankton Emiliania underpins its global distribution.</title>
        <authorList>
            <person name="Read B.A."/>
            <person name="Kegel J."/>
            <person name="Klute M.J."/>
            <person name="Kuo A."/>
            <person name="Lefebvre S.C."/>
            <person name="Maumus F."/>
            <person name="Mayer C."/>
            <person name="Miller J."/>
            <person name="Monier A."/>
            <person name="Salamov A."/>
            <person name="Young J."/>
            <person name="Aguilar M."/>
            <person name="Claverie J.M."/>
            <person name="Frickenhaus S."/>
            <person name="Gonzalez K."/>
            <person name="Herman E.K."/>
            <person name="Lin Y.C."/>
            <person name="Napier J."/>
            <person name="Ogata H."/>
            <person name="Sarno A.F."/>
            <person name="Shmutz J."/>
            <person name="Schroeder D."/>
            <person name="de Vargas C."/>
            <person name="Verret F."/>
            <person name="von Dassow P."/>
            <person name="Valentin K."/>
            <person name="Van de Peer Y."/>
            <person name="Wheeler G."/>
            <person name="Dacks J.B."/>
            <person name="Delwiche C.F."/>
            <person name="Dyhrman S.T."/>
            <person name="Glockner G."/>
            <person name="John U."/>
            <person name="Richards T."/>
            <person name="Worden A.Z."/>
            <person name="Zhang X."/>
            <person name="Grigoriev I.V."/>
            <person name="Allen A.E."/>
            <person name="Bidle K."/>
            <person name="Borodovsky M."/>
            <person name="Bowler C."/>
            <person name="Brownlee C."/>
            <person name="Cock J.M."/>
            <person name="Elias M."/>
            <person name="Gladyshev V.N."/>
            <person name="Groth M."/>
            <person name="Guda C."/>
            <person name="Hadaegh A."/>
            <person name="Iglesias-Rodriguez M.D."/>
            <person name="Jenkins J."/>
            <person name="Jones B.M."/>
            <person name="Lawson T."/>
            <person name="Leese F."/>
            <person name="Lindquist E."/>
            <person name="Lobanov A."/>
            <person name="Lomsadze A."/>
            <person name="Malik S.B."/>
            <person name="Marsh M.E."/>
            <person name="Mackinder L."/>
            <person name="Mock T."/>
            <person name="Mueller-Roeber B."/>
            <person name="Pagarete A."/>
            <person name="Parker M."/>
            <person name="Probert I."/>
            <person name="Quesneville H."/>
            <person name="Raines C."/>
            <person name="Rensing S.A."/>
            <person name="Riano-Pachon D.M."/>
            <person name="Richier S."/>
            <person name="Rokitta S."/>
            <person name="Shiraiwa Y."/>
            <person name="Soanes D.M."/>
            <person name="van der Giezen M."/>
            <person name="Wahlund T.M."/>
            <person name="Williams B."/>
            <person name="Wilson W."/>
            <person name="Wolfe G."/>
            <person name="Wurch L.L."/>
        </authorList>
    </citation>
    <scope>NUCLEOTIDE SEQUENCE</scope>
</reference>
<organism evidence="3 4">
    <name type="scientific">Emiliania huxleyi (strain CCMP1516)</name>
    <dbReference type="NCBI Taxonomy" id="280463"/>
    <lineage>
        <taxon>Eukaryota</taxon>
        <taxon>Haptista</taxon>
        <taxon>Haptophyta</taxon>
        <taxon>Prymnesiophyceae</taxon>
        <taxon>Isochrysidales</taxon>
        <taxon>Noelaerhabdaceae</taxon>
        <taxon>Emiliania</taxon>
    </lineage>
</organism>
<evidence type="ECO:0000313" key="4">
    <source>
        <dbReference type="Proteomes" id="UP000013827"/>
    </source>
</evidence>
<feature type="region of interest" description="Disordered" evidence="1">
    <location>
        <begin position="309"/>
        <end position="333"/>
    </location>
</feature>
<feature type="transmembrane region" description="Helical" evidence="2">
    <location>
        <begin position="32"/>
        <end position="50"/>
    </location>
</feature>
<dbReference type="AlphaFoldDB" id="A0A0D3IE05"/>
<evidence type="ECO:0000256" key="2">
    <source>
        <dbReference type="SAM" id="Phobius"/>
    </source>
</evidence>
<sequence length="355" mass="37927">MAKRRRGAAPSPPGQSAEDEAARRINHGARTALQAVAGLSIYSALLWLLGAGDTPPPARAATCTEVDAALSRHTLLHVAGSHRGGTTLLASLLAAHPAVHPFALRREGIATASGLTGPMSEGLFWQPVYDQLDLAQPPLPWRLWRGAAAALGLQCGSVRLRGMSTFALATGAHETEANESGVLTTANRRALFAAWARFWPILGEEGKSPSHVMRWRSLLALWRLGAARPPLVRFLFISRHPLAVAAAQRRWADSRGRSILQPVSLDADADLAARPPPEPLAFYSQPLVTHWLVEHETLASDLTAVPAEDAALGRREPRLRGAGSGPTQPGQERTCARAFAPHGHEASWGANCSTL</sequence>
<accession>A0A0D3IE05</accession>
<dbReference type="SUPFAM" id="SSF52540">
    <property type="entry name" value="P-loop containing nucleoside triphosphate hydrolases"/>
    <property type="match status" value="1"/>
</dbReference>
<evidence type="ECO:0000313" key="3">
    <source>
        <dbReference type="EnsemblProtists" id="EOD09490"/>
    </source>
</evidence>
<dbReference type="Proteomes" id="UP000013827">
    <property type="component" value="Unassembled WGS sequence"/>
</dbReference>
<dbReference type="GeneID" id="17255629"/>
<keyword evidence="2" id="KW-0472">Membrane</keyword>
<proteinExistence type="predicted"/>
<protein>
    <recommendedName>
        <fullName evidence="5">Protein-tyrosine sulfotransferase</fullName>
    </recommendedName>
</protein>
<keyword evidence="4" id="KW-1185">Reference proteome</keyword>
<reference evidence="3" key="2">
    <citation type="submission" date="2024-10" db="UniProtKB">
        <authorList>
            <consortium name="EnsemblProtists"/>
        </authorList>
    </citation>
    <scope>IDENTIFICATION</scope>
</reference>
<keyword evidence="2" id="KW-0812">Transmembrane</keyword>
<dbReference type="RefSeq" id="XP_005761919.1">
    <property type="nucleotide sequence ID" value="XM_005761862.1"/>
</dbReference>
<evidence type="ECO:0008006" key="5">
    <source>
        <dbReference type="Google" id="ProtNLM"/>
    </source>
</evidence>